<dbReference type="Proteomes" id="UP001055072">
    <property type="component" value="Unassembled WGS sequence"/>
</dbReference>
<name>A0ACB8TT88_9APHY</name>
<proteinExistence type="predicted"/>
<feature type="non-terminal residue" evidence="1">
    <location>
        <position position="163"/>
    </location>
</feature>
<evidence type="ECO:0000313" key="1">
    <source>
        <dbReference type="EMBL" id="KAI0085200.1"/>
    </source>
</evidence>
<organism evidence="1 2">
    <name type="scientific">Irpex rosettiformis</name>
    <dbReference type="NCBI Taxonomy" id="378272"/>
    <lineage>
        <taxon>Eukaryota</taxon>
        <taxon>Fungi</taxon>
        <taxon>Dikarya</taxon>
        <taxon>Basidiomycota</taxon>
        <taxon>Agaricomycotina</taxon>
        <taxon>Agaricomycetes</taxon>
        <taxon>Polyporales</taxon>
        <taxon>Irpicaceae</taxon>
        <taxon>Irpex</taxon>
    </lineage>
</organism>
<sequence>MARITKVIDELEAPSWLSSVPRDFGAPSAGTLKADQWRTLFTVHLPVALISLWGEGTSHPSVHIASHLRDTLDHFMKLVNCILLAFSRTTSSRRSQEYLTNIKEYVSCLPNLHPHVSARTNHHVAFHIYDFLLLFGPAHSWWAFPYERLIGRLERMPSNHIIG</sequence>
<keyword evidence="2" id="KW-1185">Reference proteome</keyword>
<comment type="caution">
    <text evidence="1">The sequence shown here is derived from an EMBL/GenBank/DDBJ whole genome shotgun (WGS) entry which is preliminary data.</text>
</comment>
<reference evidence="1" key="1">
    <citation type="journal article" date="2021" name="Environ. Microbiol.">
        <title>Gene family expansions and transcriptome signatures uncover fungal adaptations to wood decay.</title>
        <authorList>
            <person name="Hage H."/>
            <person name="Miyauchi S."/>
            <person name="Viragh M."/>
            <person name="Drula E."/>
            <person name="Min B."/>
            <person name="Chaduli D."/>
            <person name="Navarro D."/>
            <person name="Favel A."/>
            <person name="Norest M."/>
            <person name="Lesage-Meessen L."/>
            <person name="Balint B."/>
            <person name="Merenyi Z."/>
            <person name="de Eugenio L."/>
            <person name="Morin E."/>
            <person name="Martinez A.T."/>
            <person name="Baldrian P."/>
            <person name="Stursova M."/>
            <person name="Martinez M.J."/>
            <person name="Novotny C."/>
            <person name="Magnuson J.K."/>
            <person name="Spatafora J.W."/>
            <person name="Maurice S."/>
            <person name="Pangilinan J."/>
            <person name="Andreopoulos W."/>
            <person name="LaButti K."/>
            <person name="Hundley H."/>
            <person name="Na H."/>
            <person name="Kuo A."/>
            <person name="Barry K."/>
            <person name="Lipzen A."/>
            <person name="Henrissat B."/>
            <person name="Riley R."/>
            <person name="Ahrendt S."/>
            <person name="Nagy L.G."/>
            <person name="Grigoriev I.V."/>
            <person name="Martin F."/>
            <person name="Rosso M.N."/>
        </authorList>
    </citation>
    <scope>NUCLEOTIDE SEQUENCE</scope>
    <source>
        <strain evidence="1">CBS 384.51</strain>
    </source>
</reference>
<protein>
    <submittedName>
        <fullName evidence="1">Uncharacterized protein</fullName>
    </submittedName>
</protein>
<evidence type="ECO:0000313" key="2">
    <source>
        <dbReference type="Proteomes" id="UP001055072"/>
    </source>
</evidence>
<gene>
    <name evidence="1" type="ORF">BDY19DRAFT_896932</name>
</gene>
<dbReference type="EMBL" id="MU274933">
    <property type="protein sequence ID" value="KAI0085200.1"/>
    <property type="molecule type" value="Genomic_DNA"/>
</dbReference>
<accession>A0ACB8TT88</accession>